<comment type="similarity">
    <text evidence="1">Belongs to the bacterial solute-binding protein 1 family.</text>
</comment>
<sequence length="469" mass="51081">MDLWLNGCAESAVSRVRCLAVNLAEWSAVNSRLDGFNERAVTAMERVIVLLIGCLLCGHSAAPLAANLTLICGVNPQIHAFCRTAAEEWADAHGHSVRVFAAPTDVQRRLDIYEELLGVAEPGLDVIEIDVNWSGVLAADLVDLTPHLDGTEQGIIPALLENNRVDQRLLALPWYLDFGVLYYRQDLLEELDLAVPTDWDALETTARTVQEAQRAAGNGRFWGFVWQGWRAEALVCNALEWFSGQGAGRLIEADESVSVDDEAVVAALTRALGWLDNVSPPSVLSFTEDESLTVFAEGNAAFLRHWPGAWATLNEYDSSVAERVGIAPLPKLPDQSLHPAALGGWQLAVSRYSPHPELAVALVQHLTSPAVQTRLAVELNLLPTRGDLYQEPDVQASLPVSGLLATGQVELVPRPAALLGAQYPRASRLIQETLFDILSGSADADVVLPRLAHQLRRLLMAARDEATER</sequence>
<keyword evidence="5" id="KW-1185">Reference proteome</keyword>
<dbReference type="PANTHER" id="PTHR30061">
    <property type="entry name" value="MALTOSE-BINDING PERIPLASMIC PROTEIN"/>
    <property type="match status" value="1"/>
</dbReference>
<evidence type="ECO:0000256" key="1">
    <source>
        <dbReference type="ARBA" id="ARBA00008520"/>
    </source>
</evidence>
<dbReference type="EMBL" id="NRSD01000018">
    <property type="protein sequence ID" value="MBK1646014.1"/>
    <property type="molecule type" value="Genomic_DNA"/>
</dbReference>
<reference evidence="4 5" key="1">
    <citation type="journal article" date="2020" name="Microorganisms">
        <title>Osmotic Adaptation and Compatible Solute Biosynthesis of Phototrophic Bacteria as Revealed from Genome Analyses.</title>
        <authorList>
            <person name="Imhoff J.F."/>
            <person name="Rahn T."/>
            <person name="Kunzel S."/>
            <person name="Keller A."/>
            <person name="Neulinger S.C."/>
        </authorList>
    </citation>
    <scope>NUCLEOTIDE SEQUENCE [LARGE SCALE GENOMIC DNA]</scope>
    <source>
        <strain evidence="4 5">DSM 21303</strain>
    </source>
</reference>
<gene>
    <name evidence="4" type="ORF">CKO25_15425</name>
</gene>
<organism evidence="4 5">
    <name type="scientific">Thiocapsa imhoffii</name>
    <dbReference type="NCBI Taxonomy" id="382777"/>
    <lineage>
        <taxon>Bacteria</taxon>
        <taxon>Pseudomonadati</taxon>
        <taxon>Pseudomonadota</taxon>
        <taxon>Gammaproteobacteria</taxon>
        <taxon>Chromatiales</taxon>
        <taxon>Chromatiaceae</taxon>
        <taxon>Thiocapsa</taxon>
    </lineage>
</organism>
<dbReference type="Pfam" id="PF01547">
    <property type="entry name" value="SBP_bac_1"/>
    <property type="match status" value="1"/>
</dbReference>
<evidence type="ECO:0000256" key="3">
    <source>
        <dbReference type="ARBA" id="ARBA00022729"/>
    </source>
</evidence>
<dbReference type="GO" id="GO:1901982">
    <property type="term" value="F:maltose binding"/>
    <property type="evidence" value="ECO:0007669"/>
    <property type="project" value="TreeGrafter"/>
</dbReference>
<evidence type="ECO:0000256" key="2">
    <source>
        <dbReference type="ARBA" id="ARBA00022448"/>
    </source>
</evidence>
<proteinExistence type="inferred from homology"/>
<dbReference type="InterPro" id="IPR006059">
    <property type="entry name" value="SBP"/>
</dbReference>
<accession>A0A9X0WKF9</accession>
<dbReference type="AlphaFoldDB" id="A0A9X0WKF9"/>
<dbReference type="PANTHER" id="PTHR30061:SF50">
    <property type="entry name" value="MALTOSE_MALTODEXTRIN-BINDING PERIPLASMIC PROTEIN"/>
    <property type="match status" value="1"/>
</dbReference>
<evidence type="ECO:0000313" key="4">
    <source>
        <dbReference type="EMBL" id="MBK1646014.1"/>
    </source>
</evidence>
<dbReference type="Gene3D" id="3.40.190.10">
    <property type="entry name" value="Periplasmic binding protein-like II"/>
    <property type="match status" value="2"/>
</dbReference>
<dbReference type="CDD" id="cd14750">
    <property type="entry name" value="PBP2_TMBP"/>
    <property type="match status" value="1"/>
</dbReference>
<evidence type="ECO:0000313" key="5">
    <source>
        <dbReference type="Proteomes" id="UP001138802"/>
    </source>
</evidence>
<name>A0A9X0WKF9_9GAMM</name>
<keyword evidence="2" id="KW-0813">Transport</keyword>
<dbReference type="GO" id="GO:0015768">
    <property type="term" value="P:maltose transport"/>
    <property type="evidence" value="ECO:0007669"/>
    <property type="project" value="TreeGrafter"/>
</dbReference>
<dbReference type="GO" id="GO:0055052">
    <property type="term" value="C:ATP-binding cassette (ABC) transporter complex, substrate-binding subunit-containing"/>
    <property type="evidence" value="ECO:0007669"/>
    <property type="project" value="TreeGrafter"/>
</dbReference>
<keyword evidence="3" id="KW-0732">Signal</keyword>
<dbReference type="SUPFAM" id="SSF53850">
    <property type="entry name" value="Periplasmic binding protein-like II"/>
    <property type="match status" value="1"/>
</dbReference>
<dbReference type="Proteomes" id="UP001138802">
    <property type="component" value="Unassembled WGS sequence"/>
</dbReference>
<protein>
    <recommendedName>
        <fullName evidence="6">ABC transporter substrate-binding protein</fullName>
    </recommendedName>
</protein>
<comment type="caution">
    <text evidence="4">The sequence shown here is derived from an EMBL/GenBank/DDBJ whole genome shotgun (WGS) entry which is preliminary data.</text>
</comment>
<evidence type="ECO:0008006" key="6">
    <source>
        <dbReference type="Google" id="ProtNLM"/>
    </source>
</evidence>
<dbReference type="GO" id="GO:0042956">
    <property type="term" value="P:maltodextrin transmembrane transport"/>
    <property type="evidence" value="ECO:0007669"/>
    <property type="project" value="TreeGrafter"/>
</dbReference>